<dbReference type="EMBL" id="JBHTMB010000161">
    <property type="protein sequence ID" value="MFD1235375.1"/>
    <property type="molecule type" value="Genomic_DNA"/>
</dbReference>
<dbReference type="Proteomes" id="UP001597182">
    <property type="component" value="Unassembled WGS sequence"/>
</dbReference>
<dbReference type="CDD" id="cd09319">
    <property type="entry name" value="TDT_like_1"/>
    <property type="match status" value="1"/>
</dbReference>
<keyword evidence="4 5" id="KW-0472">Membrane</keyword>
<evidence type="ECO:0000313" key="7">
    <source>
        <dbReference type="Proteomes" id="UP001597182"/>
    </source>
</evidence>
<dbReference type="RefSeq" id="WP_346093144.1">
    <property type="nucleotide sequence ID" value="NZ_BAABKS010000074.1"/>
</dbReference>
<evidence type="ECO:0000256" key="5">
    <source>
        <dbReference type="SAM" id="Phobius"/>
    </source>
</evidence>
<name>A0ABW3VKT4_9PSEU</name>
<feature type="transmembrane region" description="Helical" evidence="5">
    <location>
        <begin position="39"/>
        <end position="59"/>
    </location>
</feature>
<dbReference type="Pfam" id="PF03595">
    <property type="entry name" value="SLAC1"/>
    <property type="match status" value="1"/>
</dbReference>
<dbReference type="InterPro" id="IPR038665">
    <property type="entry name" value="Voltage-dep_anion_channel_sf"/>
</dbReference>
<comment type="caution">
    <text evidence="6">The sequence shown here is derived from an EMBL/GenBank/DDBJ whole genome shotgun (WGS) entry which is preliminary data.</text>
</comment>
<feature type="transmembrane region" description="Helical" evidence="5">
    <location>
        <begin position="300"/>
        <end position="325"/>
    </location>
</feature>
<dbReference type="InterPro" id="IPR004695">
    <property type="entry name" value="SLAC1/Mae1/Ssu1/TehA"/>
</dbReference>
<evidence type="ECO:0000256" key="3">
    <source>
        <dbReference type="ARBA" id="ARBA00022989"/>
    </source>
</evidence>
<feature type="transmembrane region" description="Helical" evidence="5">
    <location>
        <begin position="71"/>
        <end position="90"/>
    </location>
</feature>
<feature type="transmembrane region" description="Helical" evidence="5">
    <location>
        <begin position="102"/>
        <end position="122"/>
    </location>
</feature>
<feature type="transmembrane region" description="Helical" evidence="5">
    <location>
        <begin position="134"/>
        <end position="153"/>
    </location>
</feature>
<feature type="transmembrane region" description="Helical" evidence="5">
    <location>
        <begin position="237"/>
        <end position="263"/>
    </location>
</feature>
<evidence type="ECO:0000256" key="4">
    <source>
        <dbReference type="ARBA" id="ARBA00023136"/>
    </source>
</evidence>
<keyword evidence="3 5" id="KW-1133">Transmembrane helix</keyword>
<feature type="transmembrane region" description="Helical" evidence="5">
    <location>
        <begin position="275"/>
        <end position="294"/>
    </location>
</feature>
<sequence length="336" mass="34953">MTRHGPAPDAFAGVMATGILAVAANSCAARPLALVLFGIAAAAFVGLLGWVVVGAGGGVRRMRQESLAPDVVLRAFTFVAAATVLATAVQELFGGPSWAVDLLGGAGFAAWLVLLPLAVRDVRARRPRELRDQVHGAWLLVSVATAGLATVVADLSVRLHAAVLLAAAAALWLLAILLYLLLVALVGWRLTSTPFVPAEVTPDSWVLMGALAISALTGDHVQQALAALRITTGAEVAHGLTVVGQVAALAWIVPLLVAQVWTAGKLPGFLTYDRTWWAAVFPLGMLSAASSATARSWPLAALTTVALVLFWDAFAIWVAVATGLLHRGARLLRRSA</sequence>
<comment type="subcellular location">
    <subcellularLocation>
        <location evidence="1">Membrane</location>
        <topology evidence="1">Multi-pass membrane protein</topology>
    </subcellularLocation>
</comment>
<evidence type="ECO:0000256" key="1">
    <source>
        <dbReference type="ARBA" id="ARBA00004141"/>
    </source>
</evidence>
<keyword evidence="7" id="KW-1185">Reference proteome</keyword>
<accession>A0ABW3VKT4</accession>
<gene>
    <name evidence="6" type="ORF">ACFQ34_18975</name>
</gene>
<evidence type="ECO:0000313" key="6">
    <source>
        <dbReference type="EMBL" id="MFD1235375.1"/>
    </source>
</evidence>
<dbReference type="Gene3D" id="1.50.10.150">
    <property type="entry name" value="Voltage-dependent anion channel"/>
    <property type="match status" value="1"/>
</dbReference>
<protein>
    <submittedName>
        <fullName evidence="6">Tellurite resistance/C4-dicarboxylate transporter family protein</fullName>
    </submittedName>
</protein>
<reference evidence="7" key="1">
    <citation type="journal article" date="2019" name="Int. J. Syst. Evol. Microbiol.">
        <title>The Global Catalogue of Microorganisms (GCM) 10K type strain sequencing project: providing services to taxonomists for standard genome sequencing and annotation.</title>
        <authorList>
            <consortium name="The Broad Institute Genomics Platform"/>
            <consortium name="The Broad Institute Genome Sequencing Center for Infectious Disease"/>
            <person name="Wu L."/>
            <person name="Ma J."/>
        </authorList>
    </citation>
    <scope>NUCLEOTIDE SEQUENCE [LARGE SCALE GENOMIC DNA]</scope>
    <source>
        <strain evidence="7">CCUG 49018</strain>
    </source>
</reference>
<feature type="transmembrane region" description="Helical" evidence="5">
    <location>
        <begin position="159"/>
        <end position="188"/>
    </location>
</feature>
<organism evidence="6 7">
    <name type="scientific">Pseudonocardia benzenivorans</name>
    <dbReference type="NCBI Taxonomy" id="228005"/>
    <lineage>
        <taxon>Bacteria</taxon>
        <taxon>Bacillati</taxon>
        <taxon>Actinomycetota</taxon>
        <taxon>Actinomycetes</taxon>
        <taxon>Pseudonocardiales</taxon>
        <taxon>Pseudonocardiaceae</taxon>
        <taxon>Pseudonocardia</taxon>
    </lineage>
</organism>
<evidence type="ECO:0000256" key="2">
    <source>
        <dbReference type="ARBA" id="ARBA00022692"/>
    </source>
</evidence>
<keyword evidence="2 5" id="KW-0812">Transmembrane</keyword>
<proteinExistence type="predicted"/>